<dbReference type="EMBL" id="SGXM01000016">
    <property type="protein sequence ID" value="RZT28825.1"/>
    <property type="molecule type" value="Genomic_DNA"/>
</dbReference>
<organism evidence="1 2">
    <name type="scientific">Cupriavidus agavae</name>
    <dbReference type="NCBI Taxonomy" id="1001822"/>
    <lineage>
        <taxon>Bacteria</taxon>
        <taxon>Pseudomonadati</taxon>
        <taxon>Pseudomonadota</taxon>
        <taxon>Betaproteobacteria</taxon>
        <taxon>Burkholderiales</taxon>
        <taxon>Burkholderiaceae</taxon>
        <taxon>Cupriavidus</taxon>
    </lineage>
</organism>
<dbReference type="AlphaFoldDB" id="A0A4Q7R7P0"/>
<keyword evidence="2" id="KW-1185">Reference proteome</keyword>
<comment type="caution">
    <text evidence="1">The sequence shown here is derived from an EMBL/GenBank/DDBJ whole genome shotgun (WGS) entry which is preliminary data.</text>
</comment>
<sequence length="60" mass="6758">MTSPSRQTRRHPLPAETPDAIRARLDAFARVTRERAVRRATLSEPTVAGTTWVGRQSRSK</sequence>
<name>A0A4Q7R7P0_9BURK</name>
<accession>A0A4Q7R7P0</accession>
<gene>
    <name evidence="1" type="ORF">EV147_5193</name>
</gene>
<dbReference type="Proteomes" id="UP000291078">
    <property type="component" value="Unassembled WGS sequence"/>
</dbReference>
<proteinExistence type="predicted"/>
<protein>
    <submittedName>
        <fullName evidence="1">Uncharacterized protein</fullName>
    </submittedName>
</protein>
<evidence type="ECO:0000313" key="1">
    <source>
        <dbReference type="EMBL" id="RZT28825.1"/>
    </source>
</evidence>
<dbReference type="RefSeq" id="WP_130394070.1">
    <property type="nucleotide sequence ID" value="NZ_SGXM01000016.1"/>
</dbReference>
<reference evidence="1 2" key="1">
    <citation type="journal article" date="2015" name="Stand. Genomic Sci.">
        <title>Genomic Encyclopedia of Bacterial and Archaeal Type Strains, Phase III: the genomes of soil and plant-associated and newly described type strains.</title>
        <authorList>
            <person name="Whitman W.B."/>
            <person name="Woyke T."/>
            <person name="Klenk H.P."/>
            <person name="Zhou Y."/>
            <person name="Lilburn T.G."/>
            <person name="Beck B.J."/>
            <person name="De Vos P."/>
            <person name="Vandamme P."/>
            <person name="Eisen J.A."/>
            <person name="Garrity G."/>
            <person name="Hugenholtz P."/>
            <person name="Kyrpides N.C."/>
        </authorList>
    </citation>
    <scope>NUCLEOTIDE SEQUENCE [LARGE SCALE GENOMIC DNA]</scope>
    <source>
        <strain evidence="1 2">ASC-9842</strain>
    </source>
</reference>
<evidence type="ECO:0000313" key="2">
    <source>
        <dbReference type="Proteomes" id="UP000291078"/>
    </source>
</evidence>